<dbReference type="Gene3D" id="3.30.70.20">
    <property type="match status" value="1"/>
</dbReference>
<comment type="function">
    <text evidence="2">Ferredoxins are iron-sulfur proteins that transfer electrons in a wide variety of metabolic reactions.</text>
</comment>
<dbReference type="EMBL" id="JACOPS010000001">
    <property type="protein sequence ID" value="MBC5727734.1"/>
    <property type="molecule type" value="Genomic_DNA"/>
</dbReference>
<evidence type="ECO:0000256" key="2">
    <source>
        <dbReference type="ARBA" id="ARBA00003532"/>
    </source>
</evidence>
<protein>
    <recommendedName>
        <fullName evidence="3">Ferredoxin</fullName>
    </recommendedName>
</protein>
<dbReference type="SUPFAM" id="SSF54862">
    <property type="entry name" value="4Fe-4S ferredoxins"/>
    <property type="match status" value="1"/>
</dbReference>
<organism evidence="9 10">
    <name type="scientific">Ruminococcus intestinalis</name>
    <dbReference type="NCBI Taxonomy" id="2763066"/>
    <lineage>
        <taxon>Bacteria</taxon>
        <taxon>Bacillati</taxon>
        <taxon>Bacillota</taxon>
        <taxon>Clostridia</taxon>
        <taxon>Eubacteriales</taxon>
        <taxon>Oscillospiraceae</taxon>
        <taxon>Ruminococcus</taxon>
    </lineage>
</organism>
<dbReference type="PANTHER" id="PTHR24960:SF79">
    <property type="entry name" value="PHOTOSYSTEM I IRON-SULFUR CENTER"/>
    <property type="match status" value="1"/>
</dbReference>
<comment type="cofactor">
    <cofactor evidence="1">
        <name>[4Fe-4S] cluster</name>
        <dbReference type="ChEBI" id="CHEBI:49883"/>
    </cofactor>
</comment>
<dbReference type="PROSITE" id="PS00198">
    <property type="entry name" value="4FE4S_FER_1"/>
    <property type="match status" value="2"/>
</dbReference>
<dbReference type="Pfam" id="PF13237">
    <property type="entry name" value="Fer4_10"/>
    <property type="match status" value="1"/>
</dbReference>
<evidence type="ECO:0000313" key="9">
    <source>
        <dbReference type="EMBL" id="MBC5727734.1"/>
    </source>
</evidence>
<feature type="domain" description="4Fe-4S ferredoxin-type" evidence="8">
    <location>
        <begin position="170"/>
        <end position="200"/>
    </location>
</feature>
<gene>
    <name evidence="9" type="ORF">H8R91_04180</name>
</gene>
<dbReference type="NCBIfam" id="NF038196">
    <property type="entry name" value="ferrodoxin_EFR1"/>
    <property type="match status" value="1"/>
</dbReference>
<evidence type="ECO:0000256" key="7">
    <source>
        <dbReference type="ARBA" id="ARBA00023014"/>
    </source>
</evidence>
<dbReference type="PANTHER" id="PTHR24960">
    <property type="entry name" value="PHOTOSYSTEM I IRON-SULFUR CENTER-RELATED"/>
    <property type="match status" value="1"/>
</dbReference>
<evidence type="ECO:0000256" key="3">
    <source>
        <dbReference type="ARBA" id="ARBA00013529"/>
    </source>
</evidence>
<evidence type="ECO:0000256" key="1">
    <source>
        <dbReference type="ARBA" id="ARBA00001966"/>
    </source>
</evidence>
<sequence length="258" mass="29553">MVFYFTATGNSLYVAKCIDEYPVSIPQVIKNSSIYSDNQIGIVCPVYCGEIPNTVKEFLKESKFDIKYIYLILTYGNSASDCPEFTYNEFKALGINFDYIDTVHCVDNYLPVFDMAEEKKIDKDTDAQIAHIIKNIRLMKKGVPTATDADRKLHKQVATLNKIIPSFNNGNMIKITDKCIGCKVCEKVCPTGNIIVLTDYAQRRSKKCEYCLACVHSCPQKAIIIKHEKNKNERYRNENVSLDEIIKSNFQDRRESYE</sequence>
<evidence type="ECO:0000259" key="8">
    <source>
        <dbReference type="PROSITE" id="PS51379"/>
    </source>
</evidence>
<proteinExistence type="predicted"/>
<dbReference type="InterPro" id="IPR047964">
    <property type="entry name" value="EFR1-like"/>
</dbReference>
<keyword evidence="7" id="KW-0411">Iron-sulfur</keyword>
<dbReference type="InterPro" id="IPR017896">
    <property type="entry name" value="4Fe4S_Fe-S-bd"/>
</dbReference>
<evidence type="ECO:0000256" key="5">
    <source>
        <dbReference type="ARBA" id="ARBA00022723"/>
    </source>
</evidence>
<evidence type="ECO:0000256" key="4">
    <source>
        <dbReference type="ARBA" id="ARBA00022485"/>
    </source>
</evidence>
<dbReference type="Gene3D" id="3.40.50.360">
    <property type="match status" value="1"/>
</dbReference>
<comment type="caution">
    <text evidence="9">The sequence shown here is derived from an EMBL/GenBank/DDBJ whole genome shotgun (WGS) entry which is preliminary data.</text>
</comment>
<evidence type="ECO:0000256" key="6">
    <source>
        <dbReference type="ARBA" id="ARBA00023004"/>
    </source>
</evidence>
<dbReference type="InterPro" id="IPR017900">
    <property type="entry name" value="4Fe4S_Fe_S_CS"/>
</dbReference>
<feature type="domain" description="4Fe-4S ferredoxin-type" evidence="8">
    <location>
        <begin position="205"/>
        <end position="228"/>
    </location>
</feature>
<dbReference type="InterPro" id="IPR050157">
    <property type="entry name" value="PSI_iron-sulfur_center"/>
</dbReference>
<evidence type="ECO:0000313" key="10">
    <source>
        <dbReference type="Proteomes" id="UP000636755"/>
    </source>
</evidence>
<accession>A0ABR7HJQ7</accession>
<reference evidence="9 10" key="1">
    <citation type="submission" date="2020-08" db="EMBL/GenBank/DDBJ databases">
        <title>Genome public.</title>
        <authorList>
            <person name="Liu C."/>
            <person name="Sun Q."/>
        </authorList>
    </citation>
    <scope>NUCLEOTIDE SEQUENCE [LARGE SCALE GENOMIC DNA]</scope>
    <source>
        <strain evidence="9 10">NSJ-71</strain>
    </source>
</reference>
<keyword evidence="4" id="KW-0004">4Fe-4S</keyword>
<keyword evidence="10" id="KW-1185">Reference proteome</keyword>
<keyword evidence="6" id="KW-0408">Iron</keyword>
<dbReference type="RefSeq" id="WP_186934968.1">
    <property type="nucleotide sequence ID" value="NZ_JACOPS010000001.1"/>
</dbReference>
<keyword evidence="5" id="KW-0479">Metal-binding</keyword>
<dbReference type="Proteomes" id="UP000636755">
    <property type="component" value="Unassembled WGS sequence"/>
</dbReference>
<dbReference type="PROSITE" id="PS51379">
    <property type="entry name" value="4FE4S_FER_2"/>
    <property type="match status" value="2"/>
</dbReference>
<dbReference type="SUPFAM" id="SSF52218">
    <property type="entry name" value="Flavoproteins"/>
    <property type="match status" value="1"/>
</dbReference>
<dbReference type="InterPro" id="IPR029039">
    <property type="entry name" value="Flavoprotein-like_sf"/>
</dbReference>
<name>A0ABR7HJQ7_9FIRM</name>